<comment type="caution">
    <text evidence="3">The sequence shown here is derived from an EMBL/GenBank/DDBJ whole genome shotgun (WGS) entry which is preliminary data.</text>
</comment>
<keyword evidence="4" id="KW-1185">Reference proteome</keyword>
<dbReference type="STRING" id="56804.BAE46_03825"/>
<keyword evidence="2" id="KW-0175">Coiled coil</keyword>
<reference evidence="3 4" key="2">
    <citation type="journal article" date="2017" name="Antonie Van Leeuwenhoek">
        <title>Rhizobium rhizosphaerae sp. nov., a novel species isolated from rice rhizosphere.</title>
        <authorList>
            <person name="Zhao J.J."/>
            <person name="Zhang J."/>
            <person name="Zhang R.J."/>
            <person name="Zhang C.W."/>
            <person name="Yin H.Q."/>
            <person name="Zhang X.X."/>
        </authorList>
    </citation>
    <scope>NUCLEOTIDE SEQUENCE [LARGE SCALE GENOMIC DNA]</scope>
    <source>
        <strain evidence="3 4">ACAM 611</strain>
    </source>
</reference>
<dbReference type="Pfam" id="PF07362">
    <property type="entry name" value="CcdA"/>
    <property type="match status" value="1"/>
</dbReference>
<dbReference type="eggNOG" id="COG5302">
    <property type="taxonomic scope" value="Bacteria"/>
</dbReference>
<accession>H5T7H7</accession>
<dbReference type="Proteomes" id="UP000053586">
    <property type="component" value="Unassembled WGS sequence"/>
</dbReference>
<evidence type="ECO:0000256" key="2">
    <source>
        <dbReference type="SAM" id="Coils"/>
    </source>
</evidence>
<organism evidence="3 4">
    <name type="scientific">Glaciecola punicea ACAM 611</name>
    <dbReference type="NCBI Taxonomy" id="1121923"/>
    <lineage>
        <taxon>Bacteria</taxon>
        <taxon>Pseudomonadati</taxon>
        <taxon>Pseudomonadota</taxon>
        <taxon>Gammaproteobacteria</taxon>
        <taxon>Alteromonadales</taxon>
        <taxon>Alteromonadaceae</taxon>
        <taxon>Glaciecola</taxon>
    </lineage>
</organism>
<dbReference type="InterPro" id="IPR009956">
    <property type="entry name" value="Post-segregation_anti-tox_CcdA"/>
</dbReference>
<reference evidence="3 4" key="1">
    <citation type="journal article" date="2012" name="J. Bacteriol.">
        <title>Genome sequence of proteorhodopsin-containing sea ice bacterium Glaciecola punicea ACAM 611T.</title>
        <authorList>
            <person name="Qin Q.-L."/>
            <person name="Xie B.-B."/>
            <person name="Shu Y.-L."/>
            <person name="Rong J.-C."/>
            <person name="Zhao D.-L."/>
            <person name="Zhang X.-Y."/>
            <person name="Chen X.-L."/>
            <person name="Zhou B.-C."/>
            <person name="Zhanga Y.-Z."/>
        </authorList>
    </citation>
    <scope>NUCLEOTIDE SEQUENCE [LARGE SCALE GENOMIC DNA]</scope>
    <source>
        <strain evidence="3 4">ACAM 611</strain>
    </source>
</reference>
<dbReference type="AlphaFoldDB" id="H5T7H7"/>
<evidence type="ECO:0000256" key="1">
    <source>
        <dbReference type="ARBA" id="ARBA00022649"/>
    </source>
</evidence>
<evidence type="ECO:0000313" key="3">
    <source>
        <dbReference type="EMBL" id="GAB54254.1"/>
    </source>
</evidence>
<proteinExistence type="predicted"/>
<sequence>MRIMVGLNKKEKLMSHLYDINAPKKPTNLSVNSDLLKRSKKLNVNLSATLEQALNEKLAILESERWKAENKTAISAYNKYIEANGCFSDEYREL</sequence>
<name>H5T7H7_9ALTE</name>
<dbReference type="EMBL" id="BAET01000002">
    <property type="protein sequence ID" value="GAB54254.1"/>
    <property type="molecule type" value="Genomic_DNA"/>
</dbReference>
<evidence type="ECO:0000313" key="4">
    <source>
        <dbReference type="Proteomes" id="UP000053586"/>
    </source>
</evidence>
<gene>
    <name evidence="3" type="ORF">GPUN_0100</name>
</gene>
<feature type="coiled-coil region" evidence="2">
    <location>
        <begin position="36"/>
        <end position="71"/>
    </location>
</feature>
<protein>
    <submittedName>
        <fullName evidence="3">Acetoacetyl-CoA synthase</fullName>
    </submittedName>
</protein>
<keyword evidence="1" id="KW-1277">Toxin-antitoxin system</keyword>